<name>A0A835RF43_VANPL</name>
<dbReference type="EMBL" id="JADCNM010000003">
    <property type="protein sequence ID" value="KAG0489964.1"/>
    <property type="molecule type" value="Genomic_DNA"/>
</dbReference>
<accession>A0A835RF43</accession>
<proteinExistence type="predicted"/>
<dbReference type="Proteomes" id="UP000639772">
    <property type="component" value="Chromosome 3"/>
</dbReference>
<gene>
    <name evidence="1" type="ORF">HPP92_006827</name>
</gene>
<dbReference type="AlphaFoldDB" id="A0A835RF43"/>
<comment type="caution">
    <text evidence="1">The sequence shown here is derived from an EMBL/GenBank/DDBJ whole genome shotgun (WGS) entry which is preliminary data.</text>
</comment>
<organism evidence="1 2">
    <name type="scientific">Vanilla planifolia</name>
    <name type="common">Vanilla</name>
    <dbReference type="NCBI Taxonomy" id="51239"/>
    <lineage>
        <taxon>Eukaryota</taxon>
        <taxon>Viridiplantae</taxon>
        <taxon>Streptophyta</taxon>
        <taxon>Embryophyta</taxon>
        <taxon>Tracheophyta</taxon>
        <taxon>Spermatophyta</taxon>
        <taxon>Magnoliopsida</taxon>
        <taxon>Liliopsida</taxon>
        <taxon>Asparagales</taxon>
        <taxon>Orchidaceae</taxon>
        <taxon>Vanilloideae</taxon>
        <taxon>Vanilleae</taxon>
        <taxon>Vanilla</taxon>
    </lineage>
</organism>
<evidence type="ECO:0000313" key="1">
    <source>
        <dbReference type="EMBL" id="KAG0489964.1"/>
    </source>
</evidence>
<evidence type="ECO:0000313" key="2">
    <source>
        <dbReference type="Proteomes" id="UP000639772"/>
    </source>
</evidence>
<protein>
    <submittedName>
        <fullName evidence="1">Uncharacterized protein</fullName>
    </submittedName>
</protein>
<reference evidence="1 2" key="1">
    <citation type="journal article" date="2020" name="Nat. Food">
        <title>A phased Vanilla planifolia genome enables genetic improvement of flavour and production.</title>
        <authorList>
            <person name="Hasing T."/>
            <person name="Tang H."/>
            <person name="Brym M."/>
            <person name="Khazi F."/>
            <person name="Huang T."/>
            <person name="Chambers A.H."/>
        </authorList>
    </citation>
    <scope>NUCLEOTIDE SEQUENCE [LARGE SCALE GENOMIC DNA]</scope>
    <source>
        <tissue evidence="1">Leaf</tissue>
    </source>
</reference>
<sequence length="62" mass="6466">MGVVVIDKPGVLSCDDGAAELMPTLGARRTSRFTGSSQGAVVSMRASAAANWCSIHRCQEGR</sequence>